<dbReference type="SUPFAM" id="SSF52540">
    <property type="entry name" value="P-loop containing nucleoside triphosphate hydrolases"/>
    <property type="match status" value="1"/>
</dbReference>
<evidence type="ECO:0000313" key="3">
    <source>
        <dbReference type="EMBL" id="RKN71701.1"/>
    </source>
</evidence>
<dbReference type="OrthoDB" id="3512096at2"/>
<dbReference type="PROSITE" id="PS50017">
    <property type="entry name" value="DEATH_DOMAIN"/>
    <property type="match status" value="1"/>
</dbReference>
<evidence type="ECO:0000259" key="2">
    <source>
        <dbReference type="PROSITE" id="PS50017"/>
    </source>
</evidence>
<dbReference type="AlphaFoldDB" id="A0A3B0BGZ8"/>
<accession>A0A3B0BGZ8</accession>
<dbReference type="Proteomes" id="UP000270343">
    <property type="component" value="Unassembled WGS sequence"/>
</dbReference>
<proteinExistence type="predicted"/>
<dbReference type="InterPro" id="IPR027417">
    <property type="entry name" value="P-loop_NTPase"/>
</dbReference>
<protein>
    <recommendedName>
        <fullName evidence="2">Death domain-containing protein</fullName>
    </recommendedName>
</protein>
<organism evidence="3 4">
    <name type="scientific">Streptomyces klenkii</name>
    <dbReference type="NCBI Taxonomy" id="1420899"/>
    <lineage>
        <taxon>Bacteria</taxon>
        <taxon>Bacillati</taxon>
        <taxon>Actinomycetota</taxon>
        <taxon>Actinomycetes</taxon>
        <taxon>Kitasatosporales</taxon>
        <taxon>Streptomycetaceae</taxon>
        <taxon>Streptomyces</taxon>
    </lineage>
</organism>
<feature type="region of interest" description="Disordered" evidence="1">
    <location>
        <begin position="396"/>
        <end position="417"/>
    </location>
</feature>
<name>A0A3B0BGZ8_9ACTN</name>
<dbReference type="EMBL" id="RBAM01000006">
    <property type="protein sequence ID" value="RKN71701.1"/>
    <property type="molecule type" value="Genomic_DNA"/>
</dbReference>
<dbReference type="InterPro" id="IPR000488">
    <property type="entry name" value="Death_dom"/>
</dbReference>
<evidence type="ECO:0000256" key="1">
    <source>
        <dbReference type="SAM" id="MobiDB-lite"/>
    </source>
</evidence>
<comment type="caution">
    <text evidence="3">The sequence shown here is derived from an EMBL/GenBank/DDBJ whole genome shotgun (WGS) entry which is preliminary data.</text>
</comment>
<sequence length="680" mass="74042">MPEPARQPLGTEGVEALFQECRTRVQDERAAAGARGLPVVVLVGTRGSGRTTVLEWLGFLGSHRPHALYDFASAGPRRPHEVAGRLAYGLSHRFARQPAVLFPRLTLGLLVVDPGLSLDAHDSRRAGNQLRHALYDAHEHTVAADRAAEVADLLQDLNLLQIPGIGLLAGLIRRPPRMPLGIARRTGFSWYAGPHTPLHELVALNQLSKSPTDADRAAVDRRLCEAFLADLRGEFARRRRDRNCVVLLDNIDAPGGRGFLDLLVQLREASGAPDPLLAVATASDAGKVPGPFAPGPAGVRVRTPEQASYADWERSVPDPPPDSSWRWYCVQLRDLTAGEVSQLGAGLADRLPEVPPLVHRLTRGHAWSAHRLLEAAAHIPGRGGGEELLRGILSLPAPPAGDDAEPVTGPEPPAEPEPLGRAVLQGLLEDLTEEQRAALAACSAAREFDTACDTDLLDAFSLRTRNSLARETGNRLWLTPAVPQDAGARGGRGSGYLRDAHPRPLSTHPVLHPWLRLLLLEELARSSARWDEVHELLQDWHARHGHPLDVLYHALARGRLDDVVGHLARSLTDLPGTDAWLYELYAVTAAPLRAPVLPEQTATLRVDRLAEELAPISFAAPDRRALTMLVTALWLAGDPRNRMPAARPELNDTISSMFQSLAMHSDPRRVGLRHEAAKYV</sequence>
<gene>
    <name evidence="3" type="ORF">D7231_17080</name>
</gene>
<evidence type="ECO:0000313" key="4">
    <source>
        <dbReference type="Proteomes" id="UP000270343"/>
    </source>
</evidence>
<reference evidence="3 4" key="1">
    <citation type="journal article" date="2015" name="Antonie Van Leeuwenhoek">
        <title>Streptomyces klenkii sp. nov., isolated from deep marine sediment.</title>
        <authorList>
            <person name="Veyisoglu A."/>
            <person name="Sahin N."/>
        </authorList>
    </citation>
    <scope>NUCLEOTIDE SEQUENCE [LARGE SCALE GENOMIC DNA]</scope>
    <source>
        <strain evidence="3 4">KCTC 29202</strain>
    </source>
</reference>
<keyword evidence="4" id="KW-1185">Reference proteome</keyword>
<dbReference type="GO" id="GO:0007165">
    <property type="term" value="P:signal transduction"/>
    <property type="evidence" value="ECO:0007669"/>
    <property type="project" value="InterPro"/>
</dbReference>
<feature type="domain" description="Death" evidence="2">
    <location>
        <begin position="520"/>
        <end position="571"/>
    </location>
</feature>